<dbReference type="GO" id="GO:0070475">
    <property type="term" value="P:rRNA base methylation"/>
    <property type="evidence" value="ECO:0007669"/>
    <property type="project" value="TreeGrafter"/>
</dbReference>
<dbReference type="RefSeq" id="WP_088859764.1">
    <property type="nucleotide sequence ID" value="NZ_CP022115.1"/>
</dbReference>
<evidence type="ECO:0000259" key="14">
    <source>
        <dbReference type="Pfam" id="PF20260"/>
    </source>
</evidence>
<dbReference type="PIRSF" id="PIRSF015601">
    <property type="entry name" value="MTase_slr0722"/>
    <property type="match status" value="1"/>
</dbReference>
<dbReference type="OrthoDB" id="9815641at2"/>
<evidence type="ECO:0000256" key="10">
    <source>
        <dbReference type="ARBA" id="ARBA00025699"/>
    </source>
</evidence>
<dbReference type="SUPFAM" id="SSF75217">
    <property type="entry name" value="alpha/beta knot"/>
    <property type="match status" value="1"/>
</dbReference>
<keyword evidence="8 12" id="KW-0808">Transferase</keyword>
<keyword evidence="9 12" id="KW-0949">S-adenosyl-L-methionine</keyword>
<dbReference type="Proteomes" id="UP000197424">
    <property type="component" value="Chromosome"/>
</dbReference>
<dbReference type="PANTHER" id="PTHR30027">
    <property type="entry name" value="RIBOSOMAL RNA SMALL SUBUNIT METHYLTRANSFERASE E"/>
    <property type="match status" value="1"/>
</dbReference>
<proteinExistence type="inferred from homology"/>
<evidence type="ECO:0000256" key="9">
    <source>
        <dbReference type="ARBA" id="ARBA00022691"/>
    </source>
</evidence>
<dbReference type="GO" id="GO:0070042">
    <property type="term" value="F:rRNA (uridine-N3-)-methyltransferase activity"/>
    <property type="evidence" value="ECO:0007669"/>
    <property type="project" value="TreeGrafter"/>
</dbReference>
<comment type="subcellular location">
    <subcellularLocation>
        <location evidence="1 12">Cytoplasm</location>
    </subcellularLocation>
</comment>
<gene>
    <name evidence="15" type="ORF">LHGZ1_0008</name>
</gene>
<dbReference type="NCBIfam" id="TIGR00046">
    <property type="entry name" value="RsmE family RNA methyltransferase"/>
    <property type="match status" value="1"/>
</dbReference>
<dbReference type="CDD" id="cd18084">
    <property type="entry name" value="RsmE-like"/>
    <property type="match status" value="1"/>
</dbReference>
<evidence type="ECO:0000256" key="4">
    <source>
        <dbReference type="ARBA" id="ARBA00013673"/>
    </source>
</evidence>
<evidence type="ECO:0000313" key="15">
    <source>
        <dbReference type="EMBL" id="ASJ22839.1"/>
    </source>
</evidence>
<comment type="similarity">
    <text evidence="2 12">Belongs to the RNA methyltransferase RsmE family.</text>
</comment>
<dbReference type="InterPro" id="IPR015947">
    <property type="entry name" value="PUA-like_sf"/>
</dbReference>
<dbReference type="EC" id="2.1.1.193" evidence="3 12"/>
<dbReference type="EMBL" id="CP022115">
    <property type="protein sequence ID" value="ASJ22839.1"/>
    <property type="molecule type" value="Genomic_DNA"/>
</dbReference>
<keyword evidence="5 12" id="KW-0963">Cytoplasm</keyword>
<organism evidence="15 16">
    <name type="scientific">Laribacter hongkongensis</name>
    <dbReference type="NCBI Taxonomy" id="168471"/>
    <lineage>
        <taxon>Bacteria</taxon>
        <taxon>Pseudomonadati</taxon>
        <taxon>Pseudomonadota</taxon>
        <taxon>Betaproteobacteria</taxon>
        <taxon>Neisseriales</taxon>
        <taxon>Aquaspirillaceae</taxon>
        <taxon>Laribacter</taxon>
    </lineage>
</organism>
<dbReference type="InterPro" id="IPR029028">
    <property type="entry name" value="Alpha/beta_knot_MTases"/>
</dbReference>
<dbReference type="PANTHER" id="PTHR30027:SF3">
    <property type="entry name" value="16S RRNA (URACIL(1498)-N(3))-METHYLTRANSFERASE"/>
    <property type="match status" value="1"/>
</dbReference>
<dbReference type="InterPro" id="IPR006700">
    <property type="entry name" value="RsmE"/>
</dbReference>
<dbReference type="Pfam" id="PF20260">
    <property type="entry name" value="PUA_4"/>
    <property type="match status" value="1"/>
</dbReference>
<accession>A0A248LEE1</accession>
<dbReference type="Pfam" id="PF04452">
    <property type="entry name" value="Methyltrans_RNA"/>
    <property type="match status" value="1"/>
</dbReference>
<dbReference type="GO" id="GO:0005737">
    <property type="term" value="C:cytoplasm"/>
    <property type="evidence" value="ECO:0007669"/>
    <property type="project" value="UniProtKB-SubCell"/>
</dbReference>
<feature type="domain" description="Ribosomal RNA small subunit methyltransferase E PUA-like" evidence="14">
    <location>
        <begin position="18"/>
        <end position="63"/>
    </location>
</feature>
<dbReference type="InterPro" id="IPR046886">
    <property type="entry name" value="RsmE_MTase_dom"/>
</dbReference>
<evidence type="ECO:0000313" key="16">
    <source>
        <dbReference type="Proteomes" id="UP000197424"/>
    </source>
</evidence>
<evidence type="ECO:0000256" key="3">
    <source>
        <dbReference type="ARBA" id="ARBA00012328"/>
    </source>
</evidence>
<evidence type="ECO:0000256" key="8">
    <source>
        <dbReference type="ARBA" id="ARBA00022679"/>
    </source>
</evidence>
<keyword evidence="6 12" id="KW-0698">rRNA processing</keyword>
<dbReference type="Gene3D" id="2.40.240.20">
    <property type="entry name" value="Hypothetical PUA domain-like, domain 1"/>
    <property type="match status" value="1"/>
</dbReference>
<dbReference type="NCBIfam" id="NF008692">
    <property type="entry name" value="PRK11713.1-5"/>
    <property type="match status" value="1"/>
</dbReference>
<dbReference type="SUPFAM" id="SSF88697">
    <property type="entry name" value="PUA domain-like"/>
    <property type="match status" value="1"/>
</dbReference>
<sequence>MPRFLVDSLPLATGELSLPDDVVRHLQVLRLRTDDSLTLFDGKGGEWSARLVELGRRSARVHVEAFQAVERESPLLLSLAQGISTGDRMEFTLQKGVELGIAVFQPLVTERAMLKLAGERAERKHERWNDIVRAACEQCGRNRIPEIRPLMTLAAFLAQPRADAARFILSPAGERRLADYPAPQAAWLLAGPEGGLSTQEEAAAMEAGWEPLRLGPRVLRTETAALAAAAAMQTLWGDFA</sequence>
<evidence type="ECO:0000259" key="13">
    <source>
        <dbReference type="Pfam" id="PF04452"/>
    </source>
</evidence>
<evidence type="ECO:0000256" key="11">
    <source>
        <dbReference type="ARBA" id="ARBA00047944"/>
    </source>
</evidence>
<protein>
    <recommendedName>
        <fullName evidence="4 12">Ribosomal RNA small subunit methyltransferase E</fullName>
        <ecNumber evidence="3 12">2.1.1.193</ecNumber>
    </recommendedName>
</protein>
<comment type="function">
    <text evidence="10 12">Specifically methylates the N3 position of the uracil ring of uridine 1498 (m3U1498) in 16S rRNA. Acts on the fully assembled 30S ribosomal subunit.</text>
</comment>
<feature type="domain" description="Ribosomal RNA small subunit methyltransferase E methyltransferase" evidence="13">
    <location>
        <begin position="72"/>
        <end position="233"/>
    </location>
</feature>
<name>A0A248LEE1_9NEIS</name>
<evidence type="ECO:0000256" key="5">
    <source>
        <dbReference type="ARBA" id="ARBA00022490"/>
    </source>
</evidence>
<dbReference type="AlphaFoldDB" id="A0A248LEE1"/>
<evidence type="ECO:0000256" key="12">
    <source>
        <dbReference type="PIRNR" id="PIRNR015601"/>
    </source>
</evidence>
<keyword evidence="7 12" id="KW-0489">Methyltransferase</keyword>
<dbReference type="InterPro" id="IPR029026">
    <property type="entry name" value="tRNA_m1G_MTases_N"/>
</dbReference>
<evidence type="ECO:0000256" key="7">
    <source>
        <dbReference type="ARBA" id="ARBA00022603"/>
    </source>
</evidence>
<evidence type="ECO:0000256" key="2">
    <source>
        <dbReference type="ARBA" id="ARBA00005528"/>
    </source>
</evidence>
<evidence type="ECO:0000256" key="1">
    <source>
        <dbReference type="ARBA" id="ARBA00004496"/>
    </source>
</evidence>
<reference evidence="16" key="1">
    <citation type="submission" date="2017-06" db="EMBL/GenBank/DDBJ databases">
        <title>Whole genome sequence of Laribacter hongkongensis LHGZ1.</title>
        <authorList>
            <person name="Chen D."/>
            <person name="Wu H."/>
            <person name="Chen J."/>
        </authorList>
    </citation>
    <scope>NUCLEOTIDE SEQUENCE [LARGE SCALE GENOMIC DNA]</scope>
    <source>
        <strain evidence="16">LHGZ1</strain>
    </source>
</reference>
<dbReference type="InterPro" id="IPR046887">
    <property type="entry name" value="RsmE_PUA-like"/>
</dbReference>
<evidence type="ECO:0000256" key="6">
    <source>
        <dbReference type="ARBA" id="ARBA00022552"/>
    </source>
</evidence>
<comment type="catalytic activity">
    <reaction evidence="11 12">
        <text>uridine(1498) in 16S rRNA + S-adenosyl-L-methionine = N(3)-methyluridine(1498) in 16S rRNA + S-adenosyl-L-homocysteine + H(+)</text>
        <dbReference type="Rhea" id="RHEA:42920"/>
        <dbReference type="Rhea" id="RHEA-COMP:10283"/>
        <dbReference type="Rhea" id="RHEA-COMP:10284"/>
        <dbReference type="ChEBI" id="CHEBI:15378"/>
        <dbReference type="ChEBI" id="CHEBI:57856"/>
        <dbReference type="ChEBI" id="CHEBI:59789"/>
        <dbReference type="ChEBI" id="CHEBI:65315"/>
        <dbReference type="ChEBI" id="CHEBI:74502"/>
        <dbReference type="EC" id="2.1.1.193"/>
    </reaction>
</comment>
<dbReference type="Gene3D" id="3.40.1280.10">
    <property type="match status" value="1"/>
</dbReference>